<dbReference type="RefSeq" id="WP_146370679.1">
    <property type="nucleotide sequence ID" value="NZ_SJPP01000001.1"/>
</dbReference>
<gene>
    <name evidence="1" type="ORF">CA54_21740</name>
</gene>
<proteinExistence type="predicted"/>
<dbReference type="EMBL" id="SJPP01000001">
    <property type="protein sequence ID" value="TWU13339.1"/>
    <property type="molecule type" value="Genomic_DNA"/>
</dbReference>
<accession>A0A5C6BQZ4</accession>
<dbReference type="AlphaFoldDB" id="A0A5C6BQZ4"/>
<keyword evidence="2" id="KW-1185">Reference proteome</keyword>
<name>A0A5C6BQZ4_9PLAN</name>
<dbReference type="OrthoDB" id="9810507at2"/>
<comment type="caution">
    <text evidence="1">The sequence shown here is derived from an EMBL/GenBank/DDBJ whole genome shotgun (WGS) entry which is preliminary data.</text>
</comment>
<evidence type="ECO:0000313" key="2">
    <source>
        <dbReference type="Proteomes" id="UP000320735"/>
    </source>
</evidence>
<reference evidence="1 2" key="1">
    <citation type="submission" date="2019-02" db="EMBL/GenBank/DDBJ databases">
        <title>Deep-cultivation of Planctomycetes and their phenomic and genomic characterization uncovers novel biology.</title>
        <authorList>
            <person name="Wiegand S."/>
            <person name="Jogler M."/>
            <person name="Boedeker C."/>
            <person name="Pinto D."/>
            <person name="Vollmers J."/>
            <person name="Rivas-Marin E."/>
            <person name="Kohn T."/>
            <person name="Peeters S.H."/>
            <person name="Heuer A."/>
            <person name="Rast P."/>
            <person name="Oberbeckmann S."/>
            <person name="Bunk B."/>
            <person name="Jeske O."/>
            <person name="Meyerdierks A."/>
            <person name="Storesund J.E."/>
            <person name="Kallscheuer N."/>
            <person name="Luecker S."/>
            <person name="Lage O.M."/>
            <person name="Pohl T."/>
            <person name="Merkel B.J."/>
            <person name="Hornburger P."/>
            <person name="Mueller R.-W."/>
            <person name="Bruemmer F."/>
            <person name="Labrenz M."/>
            <person name="Spormann A.M."/>
            <person name="Op Den Camp H."/>
            <person name="Overmann J."/>
            <person name="Amann R."/>
            <person name="Jetten M.S.M."/>
            <person name="Mascher T."/>
            <person name="Medema M.H."/>
            <person name="Devos D.P."/>
            <person name="Kaster A.-K."/>
            <person name="Ovreas L."/>
            <person name="Rohde M."/>
            <person name="Galperin M.Y."/>
            <person name="Jogler C."/>
        </authorList>
    </citation>
    <scope>NUCLEOTIDE SEQUENCE [LARGE SCALE GENOMIC DNA]</scope>
    <source>
        <strain evidence="1 2">CA54</strain>
    </source>
</reference>
<organism evidence="1 2">
    <name type="scientific">Symmachiella macrocystis</name>
    <dbReference type="NCBI Taxonomy" id="2527985"/>
    <lineage>
        <taxon>Bacteria</taxon>
        <taxon>Pseudomonadati</taxon>
        <taxon>Planctomycetota</taxon>
        <taxon>Planctomycetia</taxon>
        <taxon>Planctomycetales</taxon>
        <taxon>Planctomycetaceae</taxon>
        <taxon>Symmachiella</taxon>
    </lineage>
</organism>
<sequence length="326" mass="36708">MATALERTDVHRPSVIDPADYQFIAVEYDRTDDPGEVAMLAEQRRILWEFMQRTGAMYSRHRHGGNCHVCGAHCLYTAAFWHQPTNTLIRTGFDCAEKLDMGDPDIFRTFRKTIGDALQRKAGKAKAQALLTELGLSAAWEIYTGPDWTWHDCGKWSAKHQAQLAIDSRIGRIKRLVANVIRFGDIPEFAEKQLRELLEIGFDYEAELQFRRQQLADRLPAPAGKVEIVGTLQSIKAVFSQYGETIKGTIETAAGWKTFGTIPRAILDDLHAAGLIAHGDFGEIWLRKSATVGVRFTATVTPSDRDEYFSFFKRPTKPACEITEAE</sequence>
<protein>
    <submittedName>
        <fullName evidence="1">Uncharacterized protein</fullName>
    </submittedName>
</protein>
<dbReference type="Proteomes" id="UP000320735">
    <property type="component" value="Unassembled WGS sequence"/>
</dbReference>
<evidence type="ECO:0000313" key="1">
    <source>
        <dbReference type="EMBL" id="TWU13339.1"/>
    </source>
</evidence>